<dbReference type="KEGG" id="muh:HYN43_015750"/>
<organism evidence="1 2">
    <name type="scientific">Mucilaginibacter celer</name>
    <dbReference type="NCBI Taxonomy" id="2305508"/>
    <lineage>
        <taxon>Bacteria</taxon>
        <taxon>Pseudomonadati</taxon>
        <taxon>Bacteroidota</taxon>
        <taxon>Sphingobacteriia</taxon>
        <taxon>Sphingobacteriales</taxon>
        <taxon>Sphingobacteriaceae</taxon>
        <taxon>Mucilaginibacter</taxon>
    </lineage>
</organism>
<dbReference type="OrthoDB" id="676889at2"/>
<gene>
    <name evidence="1" type="ORF">HYN43_015750</name>
</gene>
<evidence type="ECO:0000313" key="2">
    <source>
        <dbReference type="Proteomes" id="UP000270046"/>
    </source>
</evidence>
<dbReference type="Proteomes" id="UP000270046">
    <property type="component" value="Chromosome"/>
</dbReference>
<dbReference type="EMBL" id="CP032869">
    <property type="protein sequence ID" value="AYL96665.1"/>
    <property type="molecule type" value="Genomic_DNA"/>
</dbReference>
<evidence type="ECO:0000313" key="1">
    <source>
        <dbReference type="EMBL" id="AYL96665.1"/>
    </source>
</evidence>
<keyword evidence="2" id="KW-1185">Reference proteome</keyword>
<proteinExistence type="predicted"/>
<protein>
    <submittedName>
        <fullName evidence="1">Uncharacterized protein</fullName>
    </submittedName>
</protein>
<reference evidence="1 2" key="1">
    <citation type="submission" date="2018-10" db="EMBL/GenBank/DDBJ databases">
        <title>Genome sequencing of Mucilaginibacter sp. HYN0043.</title>
        <authorList>
            <person name="Kim M."/>
            <person name="Yi H."/>
        </authorList>
    </citation>
    <scope>NUCLEOTIDE SEQUENCE [LARGE SCALE GENOMIC DNA]</scope>
    <source>
        <strain evidence="1 2">HYN0043</strain>
    </source>
</reference>
<sequence length="267" mass="30887">MAFLFSGSLVVKLIILALSLNLMKSPITLLFISILTAACTHQSAKNTAVTKPVGAVNHDTISKGDRDTVVIDSEREFKLAKHDLQELLKKEPSFNFHEGHYPDAPEIAYAIRQVPDFESELGQDIYYALYAHFLKKIHPYKKSAIRRQTLIKIYRDINYIFSTLVHGGTYFGHQHTRILADAEYSISSGEYSDCYDEKQYDISKQKQLYLNALKQQITDELNSNFEFLDKEKPKVKKELFEIVKELDNLITDYFYLENARTFQYANY</sequence>
<dbReference type="AlphaFoldDB" id="A0A494VZT2"/>
<name>A0A494VZT2_9SPHI</name>
<accession>A0A494VZT2</accession>